<dbReference type="STRING" id="1860102.ACCAA_790030"/>
<reference evidence="3" key="1">
    <citation type="submission" date="2016-06" db="EMBL/GenBank/DDBJ databases">
        <authorList>
            <person name="McIlroy S.J."/>
            <person name="Karst S.M."/>
            <person name="Albertsen M."/>
        </authorList>
    </citation>
    <scope>NUCLEOTIDE SEQUENCE [LARGE SCALE GENOMIC DNA]</scope>
</reference>
<organism evidence="2 3">
    <name type="scientific">Candidatus Accumulibacter aalborgensis</name>
    <dbReference type="NCBI Taxonomy" id="1860102"/>
    <lineage>
        <taxon>Bacteria</taxon>
        <taxon>Pseudomonadati</taxon>
        <taxon>Pseudomonadota</taxon>
        <taxon>Betaproteobacteria</taxon>
        <taxon>Candidatus Accumulibacter</taxon>
    </lineage>
</organism>
<evidence type="ECO:0000313" key="3">
    <source>
        <dbReference type="Proteomes" id="UP000199169"/>
    </source>
</evidence>
<feature type="compositionally biased region" description="Basic and acidic residues" evidence="1">
    <location>
        <begin position="51"/>
        <end position="60"/>
    </location>
</feature>
<dbReference type="Proteomes" id="UP000199169">
    <property type="component" value="Unassembled WGS sequence"/>
</dbReference>
<dbReference type="AlphaFoldDB" id="A0A1A8XYV1"/>
<accession>A0A1A8XYV1</accession>
<name>A0A1A8XYV1_9PROT</name>
<protein>
    <submittedName>
        <fullName evidence="2">Uncharacterized protein</fullName>
    </submittedName>
</protein>
<evidence type="ECO:0000313" key="2">
    <source>
        <dbReference type="EMBL" id="SBT09857.1"/>
    </source>
</evidence>
<feature type="compositionally biased region" description="Low complexity" evidence="1">
    <location>
        <begin position="61"/>
        <end position="70"/>
    </location>
</feature>
<sequence>MIIVLSMVAIGAGLPSIATEHRAQVLPLWKPCYARLPARKARHPKIGCGAQEREGVEPSDPRSGGPSRSP</sequence>
<keyword evidence="3" id="KW-1185">Reference proteome</keyword>
<dbReference type="EMBL" id="FLQX01000159">
    <property type="protein sequence ID" value="SBT09857.1"/>
    <property type="molecule type" value="Genomic_DNA"/>
</dbReference>
<proteinExistence type="predicted"/>
<gene>
    <name evidence="2" type="ORF">ACCAA_790030</name>
</gene>
<evidence type="ECO:0000256" key="1">
    <source>
        <dbReference type="SAM" id="MobiDB-lite"/>
    </source>
</evidence>
<feature type="region of interest" description="Disordered" evidence="1">
    <location>
        <begin position="44"/>
        <end position="70"/>
    </location>
</feature>